<sequence length="362" mass="39806">MDGRGLDAIYLPGNSTVGTNAYGDYRYLTDNRVIFYLSNVIMPRGGEPIGVAANTMSKVMLTQKTFVKDVVIDLDQLNGIIGILKQVCSEDSTVGTLLEVLPAAWLKRIHSELPKLRFVDITNDMFLVRMDKSAEEVEAQRVCGRIADAGYKAVCEALRPGMYENEVIALLDREMQRMGSEESFSLITSGGFNSQTGDLPALHNCAASNRRIEAGDVLAMEITPRYYGYWCQLVRTICVGSKNEAVDEFRGVVCRSIAEAAKILKPGVKIGELYDAMKASVEAEGYRMAMPCGHICAMDLNEERITPNNERPVLEGMVVILHPTVLKNEMETGIYWGESYLVTSDGCEALAGESSLLEVTKG</sequence>
<dbReference type="Proteomes" id="UP000886876">
    <property type="component" value="Unassembled WGS sequence"/>
</dbReference>
<dbReference type="PANTHER" id="PTHR46112">
    <property type="entry name" value="AMINOPEPTIDASE"/>
    <property type="match status" value="1"/>
</dbReference>
<evidence type="ECO:0000259" key="1">
    <source>
        <dbReference type="Pfam" id="PF00557"/>
    </source>
</evidence>
<dbReference type="SUPFAM" id="SSF53092">
    <property type="entry name" value="Creatinase/prolidase N-terminal domain"/>
    <property type="match status" value="1"/>
</dbReference>
<protein>
    <submittedName>
        <fullName evidence="2">M24 family metallopeptidase</fullName>
    </submittedName>
</protein>
<dbReference type="EMBL" id="DVJS01000130">
    <property type="protein sequence ID" value="HIS97356.1"/>
    <property type="molecule type" value="Genomic_DNA"/>
</dbReference>
<organism evidence="2 3">
    <name type="scientific">Candidatus Scatomorpha pullistercoris</name>
    <dbReference type="NCBI Taxonomy" id="2840929"/>
    <lineage>
        <taxon>Bacteria</taxon>
        <taxon>Bacillati</taxon>
        <taxon>Bacillota</taxon>
        <taxon>Clostridia</taxon>
        <taxon>Eubacteriales</taxon>
        <taxon>Candidatus Scatomorpha</taxon>
    </lineage>
</organism>
<evidence type="ECO:0000313" key="2">
    <source>
        <dbReference type="EMBL" id="HIS97356.1"/>
    </source>
</evidence>
<dbReference type="Gene3D" id="3.90.230.10">
    <property type="entry name" value="Creatinase/methionine aminopeptidase superfamily"/>
    <property type="match status" value="1"/>
</dbReference>
<dbReference type="AlphaFoldDB" id="A0A9D1G541"/>
<dbReference type="InterPro" id="IPR036005">
    <property type="entry name" value="Creatinase/aminopeptidase-like"/>
</dbReference>
<proteinExistence type="predicted"/>
<comment type="caution">
    <text evidence="2">The sequence shown here is derived from an EMBL/GenBank/DDBJ whole genome shotgun (WGS) entry which is preliminary data.</text>
</comment>
<dbReference type="InterPro" id="IPR029149">
    <property type="entry name" value="Creatin/AminoP/Spt16_N"/>
</dbReference>
<dbReference type="InterPro" id="IPR050659">
    <property type="entry name" value="Peptidase_M24B"/>
</dbReference>
<gene>
    <name evidence="2" type="ORF">IAD42_05220</name>
</gene>
<dbReference type="CDD" id="cd01066">
    <property type="entry name" value="APP_MetAP"/>
    <property type="match status" value="1"/>
</dbReference>
<accession>A0A9D1G541</accession>
<reference evidence="2" key="1">
    <citation type="submission" date="2020-10" db="EMBL/GenBank/DDBJ databases">
        <authorList>
            <person name="Gilroy R."/>
        </authorList>
    </citation>
    <scope>NUCLEOTIDE SEQUENCE</scope>
    <source>
        <strain evidence="2">ChiHecec3B27-6122</strain>
    </source>
</reference>
<dbReference type="SUPFAM" id="SSF55920">
    <property type="entry name" value="Creatinase/aminopeptidase"/>
    <property type="match status" value="1"/>
</dbReference>
<dbReference type="Pfam" id="PF00557">
    <property type="entry name" value="Peptidase_M24"/>
    <property type="match status" value="1"/>
</dbReference>
<reference evidence="2" key="2">
    <citation type="journal article" date="2021" name="PeerJ">
        <title>Extensive microbial diversity within the chicken gut microbiome revealed by metagenomics and culture.</title>
        <authorList>
            <person name="Gilroy R."/>
            <person name="Ravi A."/>
            <person name="Getino M."/>
            <person name="Pursley I."/>
            <person name="Horton D.L."/>
            <person name="Alikhan N.F."/>
            <person name="Baker D."/>
            <person name="Gharbi K."/>
            <person name="Hall N."/>
            <person name="Watson M."/>
            <person name="Adriaenssens E.M."/>
            <person name="Foster-Nyarko E."/>
            <person name="Jarju S."/>
            <person name="Secka A."/>
            <person name="Antonio M."/>
            <person name="Oren A."/>
            <person name="Chaudhuri R.R."/>
            <person name="La Ragione R."/>
            <person name="Hildebrand F."/>
            <person name="Pallen M.J."/>
        </authorList>
    </citation>
    <scope>NUCLEOTIDE SEQUENCE</scope>
    <source>
        <strain evidence="2">ChiHecec3B27-6122</strain>
    </source>
</reference>
<dbReference type="InterPro" id="IPR000994">
    <property type="entry name" value="Pept_M24"/>
</dbReference>
<dbReference type="PANTHER" id="PTHR46112:SF2">
    <property type="entry name" value="XAA-PRO AMINOPEPTIDASE P-RELATED"/>
    <property type="match status" value="1"/>
</dbReference>
<feature type="domain" description="Peptidase M24" evidence="1">
    <location>
        <begin position="141"/>
        <end position="343"/>
    </location>
</feature>
<name>A0A9D1G541_9FIRM</name>
<evidence type="ECO:0000313" key="3">
    <source>
        <dbReference type="Proteomes" id="UP000886876"/>
    </source>
</evidence>